<evidence type="ECO:0000313" key="6">
    <source>
        <dbReference type="Proteomes" id="UP000248395"/>
    </source>
</evidence>
<dbReference type="InterPro" id="IPR036388">
    <property type="entry name" value="WH-like_DNA-bd_sf"/>
</dbReference>
<dbReference type="PANTHER" id="PTHR44688:SF16">
    <property type="entry name" value="DNA-BINDING TRANSCRIPTIONAL ACTIVATOR DEVR_DOSR"/>
    <property type="match status" value="1"/>
</dbReference>
<comment type="caution">
    <text evidence="5">The sequence shown here is derived from an EMBL/GenBank/DDBJ whole genome shotgun (WGS) entry which is preliminary data.</text>
</comment>
<evidence type="ECO:0000313" key="5">
    <source>
        <dbReference type="EMBL" id="PXX49561.1"/>
    </source>
</evidence>
<dbReference type="InterPro" id="IPR000792">
    <property type="entry name" value="Tscrpt_reg_LuxR_C"/>
</dbReference>
<dbReference type="InterPro" id="IPR005143">
    <property type="entry name" value="TF_LuxR_autoind-bd_dom"/>
</dbReference>
<dbReference type="CDD" id="cd06170">
    <property type="entry name" value="LuxR_C_like"/>
    <property type="match status" value="1"/>
</dbReference>
<dbReference type="SUPFAM" id="SSF46894">
    <property type="entry name" value="C-terminal effector domain of the bipartite response regulators"/>
    <property type="match status" value="1"/>
</dbReference>
<dbReference type="GO" id="GO:0003677">
    <property type="term" value="F:DNA binding"/>
    <property type="evidence" value="ECO:0007669"/>
    <property type="project" value="UniProtKB-KW"/>
</dbReference>
<dbReference type="AlphaFoldDB" id="A0A318JMW8"/>
<evidence type="ECO:0000256" key="3">
    <source>
        <dbReference type="ARBA" id="ARBA00023163"/>
    </source>
</evidence>
<keyword evidence="2" id="KW-0238">DNA-binding</keyword>
<protein>
    <submittedName>
        <fullName evidence="5">Autoinducer binding domain-containing protein</fullName>
    </submittedName>
</protein>
<feature type="domain" description="HTH luxR-type" evidence="4">
    <location>
        <begin position="189"/>
        <end position="255"/>
    </location>
</feature>
<dbReference type="PROSITE" id="PS50043">
    <property type="entry name" value="HTH_LUXR_2"/>
    <property type="match status" value="1"/>
</dbReference>
<reference evidence="5 6" key="1">
    <citation type="submission" date="2018-05" db="EMBL/GenBank/DDBJ databases">
        <title>Genomic Encyclopedia of Type Strains, Phase IV (KMG-IV): sequencing the most valuable type-strain genomes for metagenomic binning, comparative biology and taxonomic classification.</title>
        <authorList>
            <person name="Goeker M."/>
        </authorList>
    </citation>
    <scope>NUCLEOTIDE SEQUENCE [LARGE SCALE GENOMIC DNA]</scope>
    <source>
        <strain evidence="5 6">DSM 25134</strain>
    </source>
</reference>
<keyword evidence="1" id="KW-0805">Transcription regulation</keyword>
<dbReference type="Proteomes" id="UP000248395">
    <property type="component" value="Unassembled WGS sequence"/>
</dbReference>
<evidence type="ECO:0000259" key="4">
    <source>
        <dbReference type="PROSITE" id="PS50043"/>
    </source>
</evidence>
<dbReference type="OrthoDB" id="135231at2"/>
<evidence type="ECO:0000256" key="1">
    <source>
        <dbReference type="ARBA" id="ARBA00023015"/>
    </source>
</evidence>
<accession>A0A318JMW8</accession>
<dbReference type="InterPro" id="IPR016032">
    <property type="entry name" value="Sig_transdc_resp-reg_C-effctor"/>
</dbReference>
<evidence type="ECO:0000256" key="2">
    <source>
        <dbReference type="ARBA" id="ARBA00023125"/>
    </source>
</evidence>
<organism evidence="5 6">
    <name type="scientific">Aquitalea magnusonii</name>
    <dbReference type="NCBI Taxonomy" id="332411"/>
    <lineage>
        <taxon>Bacteria</taxon>
        <taxon>Pseudomonadati</taxon>
        <taxon>Pseudomonadota</taxon>
        <taxon>Betaproteobacteria</taxon>
        <taxon>Neisseriales</taxon>
        <taxon>Chromobacteriaceae</taxon>
        <taxon>Aquitalea</taxon>
    </lineage>
</organism>
<dbReference type="PRINTS" id="PR00038">
    <property type="entry name" value="HTHLUXR"/>
</dbReference>
<dbReference type="PROSITE" id="PS00622">
    <property type="entry name" value="HTH_LUXR_1"/>
    <property type="match status" value="1"/>
</dbReference>
<keyword evidence="3" id="KW-0804">Transcription</keyword>
<dbReference type="PANTHER" id="PTHR44688">
    <property type="entry name" value="DNA-BINDING TRANSCRIPTIONAL ACTIVATOR DEVR_DOSR"/>
    <property type="match status" value="1"/>
</dbReference>
<dbReference type="Pfam" id="PF03472">
    <property type="entry name" value="Autoind_bind"/>
    <property type="match status" value="1"/>
</dbReference>
<dbReference type="SUPFAM" id="SSF75516">
    <property type="entry name" value="Pheromone-binding domain of LuxR-like quorum-sensing transcription factors"/>
    <property type="match status" value="1"/>
</dbReference>
<dbReference type="GO" id="GO:0006355">
    <property type="term" value="P:regulation of DNA-templated transcription"/>
    <property type="evidence" value="ECO:0007669"/>
    <property type="project" value="InterPro"/>
</dbReference>
<keyword evidence="6" id="KW-1185">Reference proteome</keyword>
<dbReference type="InterPro" id="IPR036693">
    <property type="entry name" value="TF_LuxR_autoind-bd_dom_sf"/>
</dbReference>
<dbReference type="Pfam" id="PF00196">
    <property type="entry name" value="GerE"/>
    <property type="match status" value="1"/>
</dbReference>
<dbReference type="Gene3D" id="3.30.450.80">
    <property type="entry name" value="Transcription factor LuxR-like, autoinducer-binding domain"/>
    <property type="match status" value="1"/>
</dbReference>
<gene>
    <name evidence="5" type="ORF">DFR38_104205</name>
</gene>
<dbReference type="RefSeq" id="WP_059286767.1">
    <property type="nucleotide sequence ID" value="NZ_LNQU01000108.1"/>
</dbReference>
<name>A0A318JMW8_9NEIS</name>
<dbReference type="EMBL" id="QJKC01000004">
    <property type="protein sequence ID" value="PXX49561.1"/>
    <property type="molecule type" value="Genomic_DNA"/>
</dbReference>
<proteinExistence type="predicted"/>
<sequence length="263" mass="29375">MHSKLPFAQPIPGNLSPASQKTLLDWIHTVGQIETENELKLYLDHLQSQLPTKHMVITLGRINQHQQLHRVEKVVNVSFPEDWVEHYMSHNYISCDPVLRSVMGQGPIHWADKFSRAKGQQEKQFIQELTSIGMGNGISFSALSERQNLVCVLSVSGSEIGKDSQLTEMLNSLLLHLRQAAGRVANLAPAAPAAMPLSQREFDIFHWMSHGKTNWEIATILGISERTVKFHVANIIRKLNANNRTHAIVIGLQLGLTTVAGTM</sequence>
<dbReference type="SMART" id="SM00421">
    <property type="entry name" value="HTH_LUXR"/>
    <property type="match status" value="1"/>
</dbReference>
<dbReference type="Gene3D" id="1.10.10.10">
    <property type="entry name" value="Winged helix-like DNA-binding domain superfamily/Winged helix DNA-binding domain"/>
    <property type="match status" value="1"/>
</dbReference>